<dbReference type="GO" id="GO:0004124">
    <property type="term" value="F:cysteine synthase activity"/>
    <property type="evidence" value="ECO:0007669"/>
    <property type="project" value="UniProtKB-EC"/>
</dbReference>
<dbReference type="InterPro" id="IPR043145">
    <property type="entry name" value="Znf_ZZ_sf"/>
</dbReference>
<dbReference type="FunFam" id="3.40.50.1100:FF:000011">
    <property type="entry name" value="Cysteine synthase (o-acetylserine)"/>
    <property type="match status" value="1"/>
</dbReference>
<keyword evidence="11 25" id="KW-0863">Zinc-finger</keyword>
<evidence type="ECO:0000256" key="20">
    <source>
        <dbReference type="ARBA" id="ARBA00058228"/>
    </source>
</evidence>
<comment type="caution">
    <text evidence="30">The sequence shown here is derived from an EMBL/GenBank/DDBJ whole genome shotgun (WGS) entry which is preliminary data.</text>
</comment>
<evidence type="ECO:0000259" key="28">
    <source>
        <dbReference type="PROSITE" id="PS50002"/>
    </source>
</evidence>
<evidence type="ECO:0000256" key="15">
    <source>
        <dbReference type="ARBA" id="ARBA00022946"/>
    </source>
</evidence>
<evidence type="ECO:0000256" key="27">
    <source>
        <dbReference type="SAM" id="MobiDB-lite"/>
    </source>
</evidence>
<evidence type="ECO:0000256" key="16">
    <source>
        <dbReference type="ARBA" id="ARBA00023128"/>
    </source>
</evidence>
<evidence type="ECO:0000256" key="23">
    <source>
        <dbReference type="ARBA" id="ARBA00079147"/>
    </source>
</evidence>
<evidence type="ECO:0000256" key="7">
    <source>
        <dbReference type="ARBA" id="ARBA00022443"/>
    </source>
</evidence>
<dbReference type="NCBIfam" id="NF007989">
    <property type="entry name" value="PRK10717.1"/>
    <property type="match status" value="1"/>
</dbReference>
<feature type="region of interest" description="Disordered" evidence="27">
    <location>
        <begin position="294"/>
        <end position="450"/>
    </location>
</feature>
<feature type="region of interest" description="Disordered" evidence="27">
    <location>
        <begin position="485"/>
        <end position="530"/>
    </location>
</feature>
<dbReference type="PROSITE" id="PS50089">
    <property type="entry name" value="ZF_RING_2"/>
    <property type="match status" value="1"/>
</dbReference>
<keyword evidence="14" id="KW-0663">Pyridoxal phosphate</keyword>
<evidence type="ECO:0000256" key="24">
    <source>
        <dbReference type="ARBA" id="ARBA00081847"/>
    </source>
</evidence>
<evidence type="ECO:0000256" key="18">
    <source>
        <dbReference type="ARBA" id="ARBA00047931"/>
    </source>
</evidence>
<comment type="catalytic activity">
    <reaction evidence="18">
        <text>O-acetyl-L-serine + hydrogen sulfide = L-cysteine + acetate</text>
        <dbReference type="Rhea" id="RHEA:14829"/>
        <dbReference type="ChEBI" id="CHEBI:29919"/>
        <dbReference type="ChEBI" id="CHEBI:30089"/>
        <dbReference type="ChEBI" id="CHEBI:35235"/>
        <dbReference type="ChEBI" id="CHEBI:58340"/>
        <dbReference type="EC" id="2.5.1.47"/>
    </reaction>
</comment>
<keyword evidence="7 26" id="KW-0728">SH3 domain</keyword>
<feature type="compositionally biased region" description="Low complexity" evidence="27">
    <location>
        <begin position="501"/>
        <end position="518"/>
    </location>
</feature>
<evidence type="ECO:0000256" key="2">
    <source>
        <dbReference type="ARBA" id="ARBA00004173"/>
    </source>
</evidence>
<evidence type="ECO:0000256" key="11">
    <source>
        <dbReference type="ARBA" id="ARBA00022771"/>
    </source>
</evidence>
<keyword evidence="12" id="KW-0862">Zinc</keyword>
<feature type="region of interest" description="Disordered" evidence="27">
    <location>
        <begin position="609"/>
        <end position="630"/>
    </location>
</feature>
<gene>
    <name evidence="30" type="ORF">DCS_01206</name>
</gene>
<feature type="compositionally biased region" description="Polar residues" evidence="27">
    <location>
        <begin position="234"/>
        <end position="247"/>
    </location>
</feature>
<evidence type="ECO:0000256" key="22">
    <source>
        <dbReference type="ARBA" id="ARBA00078262"/>
    </source>
</evidence>
<keyword evidence="16" id="KW-0496">Mitochondrion</keyword>
<dbReference type="EMBL" id="LAYC01000001">
    <property type="protein sequence ID" value="KYK60072.1"/>
    <property type="molecule type" value="Genomic_DNA"/>
</dbReference>
<feature type="compositionally biased region" description="Polar residues" evidence="27">
    <location>
        <begin position="153"/>
        <end position="163"/>
    </location>
</feature>
<dbReference type="EC" id="2.5.1.47" evidence="6"/>
<feature type="compositionally biased region" description="Low complexity" evidence="27">
    <location>
        <begin position="384"/>
        <end position="394"/>
    </location>
</feature>
<dbReference type="InterPro" id="IPR001216">
    <property type="entry name" value="P-phosphate_BS"/>
</dbReference>
<keyword evidence="13" id="KW-0832">Ubl conjugation</keyword>
<dbReference type="InterPro" id="IPR036028">
    <property type="entry name" value="SH3-like_dom_sf"/>
</dbReference>
<evidence type="ECO:0000256" key="14">
    <source>
        <dbReference type="ARBA" id="ARBA00022898"/>
    </source>
</evidence>
<dbReference type="GeneID" id="63713849"/>
<organism evidence="30 31">
    <name type="scientific">Drechmeria coniospora</name>
    <name type="common">Nematophagous fungus</name>
    <name type="synonym">Meria coniospora</name>
    <dbReference type="NCBI Taxonomy" id="98403"/>
    <lineage>
        <taxon>Eukaryota</taxon>
        <taxon>Fungi</taxon>
        <taxon>Dikarya</taxon>
        <taxon>Ascomycota</taxon>
        <taxon>Pezizomycotina</taxon>
        <taxon>Sordariomycetes</taxon>
        <taxon>Hypocreomycetidae</taxon>
        <taxon>Hypocreales</taxon>
        <taxon>Ophiocordycipitaceae</taxon>
        <taxon>Drechmeria</taxon>
    </lineage>
</organism>
<sequence>MRTCSFWSFQVLRQAPQPICTELLYQPLTLLDCLHTLCGACLREWFTFQAAAAERAPTPPSPGDNIFTCPSCRSPVRDTKHNATVVTLLEMYVAANPAKARSEADKEEMGKKYRRGDQVFPEVATRKRTAEERRVEDEDQRLLDVVRQMSLREATSSVAQSPGTRRRRDSRSADHRFQPSRTYSSDGRPRRRREGDQHPRVDNAASRSSDQIPDVREGRRRNSSETRQPRQVEHQSSLRSLIGSGSTNERDIEREIEDFARQIQEEGLLDGLDLDNIDLSRDDELSRRITEAYRRRQRERARQEPTRRSNNTAQNGSSRTANPPSVDARRRGAPTGSRAGSRTRTESRSASGNSQTEDRSRPPPSNAASLEGRAAPGRTRRRAASSSRSGTNAAFAAESEMRLTSRSQTDITLRTQPADPTLSRHSSSESRSTGTPSVMASSDLAGERTAPVSVGQNASFASRVPMWNPSVADALSDFSELHQATGATVARPSPTKTQQPAEPAAAHSAASSSARGAANTDPGHHRTRSQLYTEPSITCARCNKPHIEYDLHYNCGECAGGQWNLCLDCYRAGKGCLYWLGFGHGAWTRWEKARQQDKNLERPHMLTANRYLPPPSVQRGGDGRATWTDDDPKGRLETGTFCAKCFVWTNSCFWRCDDCNEGDWGFCNDCVNQGRSCTHRLLPLTHEASQRPSRPGSPRSAEKPTSAAIFTGPQASSIGPFKPLTFRTRCDLCRESIPPTQVRYHCFSCSSALVPDAPPGDYDICTSCYGNLVAQGKISSENGDLGWRRCLNGHRMAVVGFADGRVGQWRYVERDVVGGRTLRAEPFEGSEQHQGQGLQIWSWHKGDEKLKRLATRDVSATAPRAVASTTFTAAFPPDGGPGLRAQALWTWHSTSEADDELPFPRGAEIREVEDVNGDWFFGVYMGAKGLFPAPWRLRANLAIMFRQSARKLAIAAAKAAEPTAHTLAVSKAQGIAKGLTGGKFASALSDETGCEILGKAEFMNPGGSVKDRAALYVVRDAEERGLLRAGGTVVEGTAGNTGIGLAHVCRSRGYKLVIYMPDTQSQGKIDLLRLLGAEVYPVPAVAFDNAENYNHQARRHAERLENAVWTNQFDNTANRRAHVETTGPEIWAQTGGTVDAFTCATGTAGTLAGVTRHLKEVSGGRVKSFLADPPGSVLHSYISSGGKLVERTGSSITEGIGQGRITDNLQADIGLLDGSLFISDEKSIEMVYRCLDEEGLYLGASSSLNVVAAKEVAEKLGKGHTVVTMLCDGAYRYADRLFSRKWLEEKKLLGAVPEHLTKYIVLP</sequence>
<comment type="function">
    <text evidence="20">Catalyzes the conversion of O-succinyl-L-serine into cysteine, the last step in the cysteine biosynthesis pathway. Can also use O-acetyl-L-serine.</text>
</comment>
<evidence type="ECO:0000256" key="10">
    <source>
        <dbReference type="ARBA" id="ARBA00022723"/>
    </source>
</evidence>
<evidence type="ECO:0000256" key="13">
    <source>
        <dbReference type="ARBA" id="ARBA00022843"/>
    </source>
</evidence>
<proteinExistence type="inferred from homology"/>
<dbReference type="Proteomes" id="UP000076580">
    <property type="component" value="Chromosome 01"/>
</dbReference>
<evidence type="ECO:0000313" key="30">
    <source>
        <dbReference type="EMBL" id="KYK60072.1"/>
    </source>
</evidence>
<dbReference type="GO" id="GO:0006535">
    <property type="term" value="P:cysteine biosynthetic process from serine"/>
    <property type="evidence" value="ECO:0007669"/>
    <property type="project" value="InterPro"/>
</dbReference>
<evidence type="ECO:0000256" key="4">
    <source>
        <dbReference type="ARBA" id="ARBA00007103"/>
    </source>
</evidence>
<feature type="region of interest" description="Disordered" evidence="27">
    <location>
        <begin position="687"/>
        <end position="709"/>
    </location>
</feature>
<comment type="catalytic activity">
    <reaction evidence="19">
        <text>O-succinyl-L-serine + hydrogen sulfide = L-cysteine + succinate</text>
        <dbReference type="Rhea" id="RHEA:53816"/>
        <dbReference type="ChEBI" id="CHEBI:29919"/>
        <dbReference type="ChEBI" id="CHEBI:30031"/>
        <dbReference type="ChEBI" id="CHEBI:35235"/>
        <dbReference type="ChEBI" id="CHEBI:136856"/>
    </reaction>
</comment>
<evidence type="ECO:0000256" key="25">
    <source>
        <dbReference type="PROSITE-ProRule" id="PRU00175"/>
    </source>
</evidence>
<dbReference type="InterPro" id="IPR013083">
    <property type="entry name" value="Znf_RING/FYVE/PHD"/>
</dbReference>
<dbReference type="InterPro" id="IPR036052">
    <property type="entry name" value="TrpB-like_PALP_sf"/>
</dbReference>
<reference evidence="30 31" key="1">
    <citation type="journal article" date="2016" name="Sci. Rep.">
        <title>Insights into Adaptations to a Near-Obligate Nematode Endoparasitic Lifestyle from the Finished Genome of Drechmeria coniospora.</title>
        <authorList>
            <person name="Zhang L."/>
            <person name="Zhou Z."/>
            <person name="Guo Q."/>
            <person name="Fokkens L."/>
            <person name="Miskei M."/>
            <person name="Pocsi I."/>
            <person name="Zhang W."/>
            <person name="Chen M."/>
            <person name="Wang L."/>
            <person name="Sun Y."/>
            <person name="Donzelli B.G."/>
            <person name="Gibson D.M."/>
            <person name="Nelson D.R."/>
            <person name="Luo J.G."/>
            <person name="Rep M."/>
            <person name="Liu H."/>
            <person name="Yang S."/>
            <person name="Wang J."/>
            <person name="Krasnoff S.B."/>
            <person name="Xu Y."/>
            <person name="Molnar I."/>
            <person name="Lin M."/>
        </authorList>
    </citation>
    <scope>NUCLEOTIDE SEQUENCE [LARGE SCALE GENOMIC DNA]</scope>
    <source>
        <strain evidence="30 31">ARSEF 6962</strain>
    </source>
</reference>
<dbReference type="InterPro" id="IPR001841">
    <property type="entry name" value="Znf_RING"/>
</dbReference>
<dbReference type="GO" id="GO:0005739">
    <property type="term" value="C:mitochondrion"/>
    <property type="evidence" value="ECO:0007669"/>
    <property type="project" value="UniProtKB-SubCell"/>
</dbReference>
<keyword evidence="8" id="KW-0028">Amino-acid biosynthesis</keyword>
<dbReference type="InterPro" id="IPR050214">
    <property type="entry name" value="Cys_Synth/Cystath_Beta-Synth"/>
</dbReference>
<comment type="similarity">
    <text evidence="4">Belongs to the cysteine synthase/cystathionine beta-synthase family.</text>
</comment>
<feature type="region of interest" description="Disordered" evidence="27">
    <location>
        <begin position="153"/>
        <end position="250"/>
    </location>
</feature>
<evidence type="ECO:0000256" key="6">
    <source>
        <dbReference type="ARBA" id="ARBA00012681"/>
    </source>
</evidence>
<evidence type="ECO:0000259" key="29">
    <source>
        <dbReference type="PROSITE" id="PS50089"/>
    </source>
</evidence>
<dbReference type="STRING" id="98403.A0A151GSU3"/>
<feature type="compositionally biased region" description="Basic and acidic residues" evidence="27">
    <location>
        <begin position="213"/>
        <end position="233"/>
    </location>
</feature>
<dbReference type="CDD" id="cd01561">
    <property type="entry name" value="CBS_like"/>
    <property type="match status" value="1"/>
</dbReference>
<dbReference type="PROSITE" id="PS50002">
    <property type="entry name" value="SH3"/>
    <property type="match status" value="1"/>
</dbReference>
<comment type="cofactor">
    <cofactor evidence="1">
        <name>pyridoxal 5'-phosphate</name>
        <dbReference type="ChEBI" id="CHEBI:597326"/>
    </cofactor>
</comment>
<keyword evidence="10" id="KW-0479">Metal-binding</keyword>
<dbReference type="InterPro" id="IPR018957">
    <property type="entry name" value="Znf_C3HC4_RING-type"/>
</dbReference>
<feature type="compositionally biased region" description="Basic and acidic residues" evidence="27">
    <location>
        <begin position="294"/>
        <end position="307"/>
    </location>
</feature>
<feature type="region of interest" description="Disordered" evidence="27">
    <location>
        <begin position="98"/>
        <end position="117"/>
    </location>
</feature>
<accession>A0A151GSU3</accession>
<evidence type="ECO:0000256" key="3">
    <source>
        <dbReference type="ARBA" id="ARBA00004962"/>
    </source>
</evidence>
<dbReference type="InterPro" id="IPR017907">
    <property type="entry name" value="Znf_RING_CS"/>
</dbReference>
<dbReference type="RefSeq" id="XP_040659424.1">
    <property type="nucleotide sequence ID" value="XM_040798541.1"/>
</dbReference>
<dbReference type="SMART" id="SM00326">
    <property type="entry name" value="SH3"/>
    <property type="match status" value="1"/>
</dbReference>
<evidence type="ECO:0000256" key="9">
    <source>
        <dbReference type="ARBA" id="ARBA00022679"/>
    </source>
</evidence>
<evidence type="ECO:0000256" key="17">
    <source>
        <dbReference type="ARBA" id="ARBA00023192"/>
    </source>
</evidence>
<evidence type="ECO:0000256" key="1">
    <source>
        <dbReference type="ARBA" id="ARBA00001933"/>
    </source>
</evidence>
<evidence type="ECO:0000256" key="12">
    <source>
        <dbReference type="ARBA" id="ARBA00022833"/>
    </source>
</evidence>
<evidence type="ECO:0000256" key="5">
    <source>
        <dbReference type="ARBA" id="ARBA00008649"/>
    </source>
</evidence>
<evidence type="ECO:0000313" key="31">
    <source>
        <dbReference type="Proteomes" id="UP000076580"/>
    </source>
</evidence>
<dbReference type="Pfam" id="PF00097">
    <property type="entry name" value="zf-C3HC4"/>
    <property type="match status" value="1"/>
</dbReference>
<keyword evidence="15" id="KW-0809">Transit peptide</keyword>
<dbReference type="PANTHER" id="PTHR10314">
    <property type="entry name" value="CYSTATHIONINE BETA-SYNTHASE"/>
    <property type="match status" value="1"/>
</dbReference>
<dbReference type="GO" id="GO:0008270">
    <property type="term" value="F:zinc ion binding"/>
    <property type="evidence" value="ECO:0007669"/>
    <property type="project" value="UniProtKB-KW"/>
</dbReference>
<feature type="compositionally biased region" description="Polar residues" evidence="27">
    <location>
        <begin position="309"/>
        <end position="323"/>
    </location>
</feature>
<dbReference type="CDD" id="cd00174">
    <property type="entry name" value="SH3"/>
    <property type="match status" value="1"/>
</dbReference>
<dbReference type="PROSITE" id="PS00901">
    <property type="entry name" value="CYS_SYNTHASE"/>
    <property type="match status" value="1"/>
</dbReference>
<dbReference type="SUPFAM" id="SSF53686">
    <property type="entry name" value="Tryptophan synthase beta subunit-like PLP-dependent enzymes"/>
    <property type="match status" value="1"/>
</dbReference>
<dbReference type="InParanoid" id="A0A151GSU3"/>
<feature type="compositionally biased region" description="Low complexity" evidence="27">
    <location>
        <begin position="423"/>
        <end position="432"/>
    </location>
</feature>
<evidence type="ECO:0000256" key="26">
    <source>
        <dbReference type="PROSITE-ProRule" id="PRU00192"/>
    </source>
</evidence>
<feature type="compositionally biased region" description="Polar residues" evidence="27">
    <location>
        <begin position="402"/>
        <end position="415"/>
    </location>
</feature>
<feature type="domain" description="RING-type" evidence="29">
    <location>
        <begin position="18"/>
        <end position="73"/>
    </location>
</feature>
<dbReference type="Gene3D" id="3.30.60.90">
    <property type="match status" value="1"/>
</dbReference>
<name>A0A151GSU3_DRECN</name>
<dbReference type="PROSITE" id="PS00518">
    <property type="entry name" value="ZF_RING_1"/>
    <property type="match status" value="1"/>
</dbReference>
<dbReference type="SUPFAM" id="SSF50044">
    <property type="entry name" value="SH3-domain"/>
    <property type="match status" value="1"/>
</dbReference>
<keyword evidence="31" id="KW-1185">Reference proteome</keyword>
<dbReference type="Gene3D" id="3.30.40.10">
    <property type="entry name" value="Zinc/RING finger domain, C3HC4 (zinc finger)"/>
    <property type="match status" value="1"/>
</dbReference>
<dbReference type="Pfam" id="PF00291">
    <property type="entry name" value="PALP"/>
    <property type="match status" value="1"/>
</dbReference>
<dbReference type="InterPro" id="IPR001926">
    <property type="entry name" value="TrpB-like_PALP"/>
</dbReference>
<comment type="subcellular location">
    <subcellularLocation>
        <location evidence="2">Mitochondrion</location>
    </subcellularLocation>
</comment>
<evidence type="ECO:0000256" key="21">
    <source>
        <dbReference type="ARBA" id="ARBA00072087"/>
    </source>
</evidence>
<evidence type="ECO:0000256" key="8">
    <source>
        <dbReference type="ARBA" id="ARBA00022605"/>
    </source>
</evidence>
<feature type="compositionally biased region" description="Basic and acidic residues" evidence="27">
    <location>
        <begin position="100"/>
        <end position="117"/>
    </location>
</feature>
<dbReference type="SUPFAM" id="SSF57850">
    <property type="entry name" value="RING/U-box"/>
    <property type="match status" value="2"/>
</dbReference>
<comment type="similarity">
    <text evidence="5">Belongs to the SH3RF family.</text>
</comment>
<feature type="compositionally biased region" description="Polar residues" evidence="27">
    <location>
        <begin position="338"/>
        <end position="355"/>
    </location>
</feature>
<protein>
    <recommendedName>
        <fullName evidence="21">Cysteine synthase 1</fullName>
        <ecNumber evidence="6">2.5.1.47</ecNumber>
    </recommendedName>
    <alternativeName>
        <fullName evidence="22">O-acetylserine (thiol)-lyase 1</fullName>
    </alternativeName>
    <alternativeName>
        <fullName evidence="23">O-acetylserine sulfhydrylase 1</fullName>
    </alternativeName>
    <alternativeName>
        <fullName evidence="24">O-succinylserine sulfhydrylase</fullName>
    </alternativeName>
</protein>
<feature type="domain" description="SH3" evidence="28">
    <location>
        <begin position="880"/>
        <end position="941"/>
    </location>
</feature>
<dbReference type="Gene3D" id="2.30.30.40">
    <property type="entry name" value="SH3 Domains"/>
    <property type="match status" value="1"/>
</dbReference>
<dbReference type="InterPro" id="IPR001452">
    <property type="entry name" value="SH3_domain"/>
</dbReference>
<comment type="pathway">
    <text evidence="3">Amino-acid biosynthesis; L-cysteine biosynthesis; L-cysteine from L-serine: step 2/2.</text>
</comment>
<dbReference type="Gene3D" id="3.40.50.1100">
    <property type="match status" value="2"/>
</dbReference>
<evidence type="ECO:0000256" key="19">
    <source>
        <dbReference type="ARBA" id="ARBA00050981"/>
    </source>
</evidence>
<keyword evidence="17" id="KW-0198">Cysteine biosynthesis</keyword>
<keyword evidence="9" id="KW-0808">Transferase</keyword>